<dbReference type="EMBL" id="PNBA02000001">
    <property type="protein sequence ID" value="KAG6436707.1"/>
    <property type="molecule type" value="Genomic_DNA"/>
</dbReference>
<dbReference type="GO" id="GO:0004722">
    <property type="term" value="F:protein serine/threonine phosphatase activity"/>
    <property type="evidence" value="ECO:0007669"/>
    <property type="project" value="InterPro"/>
</dbReference>
<organism evidence="2">
    <name type="scientific">Salvia splendens</name>
    <name type="common">Scarlet sage</name>
    <dbReference type="NCBI Taxonomy" id="180675"/>
    <lineage>
        <taxon>Eukaryota</taxon>
        <taxon>Viridiplantae</taxon>
        <taxon>Streptophyta</taxon>
        <taxon>Embryophyta</taxon>
        <taxon>Tracheophyta</taxon>
        <taxon>Spermatophyta</taxon>
        <taxon>Magnoliopsida</taxon>
        <taxon>eudicotyledons</taxon>
        <taxon>Gunneridae</taxon>
        <taxon>Pentapetalae</taxon>
        <taxon>asterids</taxon>
        <taxon>lamiids</taxon>
        <taxon>Lamiales</taxon>
        <taxon>Lamiaceae</taxon>
        <taxon>Nepetoideae</taxon>
        <taxon>Mentheae</taxon>
        <taxon>Salviinae</taxon>
        <taxon>Salvia</taxon>
        <taxon>Salvia subgen. Calosphace</taxon>
        <taxon>core Calosphace</taxon>
    </lineage>
</organism>
<name>A0A8X9AC25_SALSN</name>
<evidence type="ECO:0000259" key="1">
    <source>
        <dbReference type="PROSITE" id="PS51746"/>
    </source>
</evidence>
<sequence>MYVYAKDVKSPETPVLFVPSIRSGGFADIGPRRYIEDEHIRIDDQSAHLGSLITVPEPSGASGFFALSFLMMLKSRQHLILVPFCRFFMAMEGLRLQPMEAFLLADMALAEDSSVSSSSGTTALTALVVGRLLMVANAGDCRAVLCRKGDAIDMSQDHRPSTLKIHKV</sequence>
<reference evidence="2" key="2">
    <citation type="submission" date="2020-08" db="EMBL/GenBank/DDBJ databases">
        <title>Plant Genome Project.</title>
        <authorList>
            <person name="Zhang R.-G."/>
        </authorList>
    </citation>
    <scope>NUCLEOTIDE SEQUENCE</scope>
    <source>
        <strain evidence="2">Huo1</strain>
        <tissue evidence="2">Leaf</tissue>
    </source>
</reference>
<comment type="caution">
    <text evidence="2">The sequence shown here is derived from an EMBL/GenBank/DDBJ whole genome shotgun (WGS) entry which is preliminary data.</text>
</comment>
<dbReference type="InterPro" id="IPR036457">
    <property type="entry name" value="PPM-type-like_dom_sf"/>
</dbReference>
<accession>A0A8X9AC25</accession>
<dbReference type="Proteomes" id="UP000298416">
    <property type="component" value="Unassembled WGS sequence"/>
</dbReference>
<evidence type="ECO:0000313" key="2">
    <source>
        <dbReference type="EMBL" id="KAG6436707.1"/>
    </source>
</evidence>
<reference evidence="2" key="1">
    <citation type="submission" date="2018-01" db="EMBL/GenBank/DDBJ databases">
        <authorList>
            <person name="Mao J.F."/>
        </authorList>
    </citation>
    <scope>NUCLEOTIDE SEQUENCE</scope>
    <source>
        <strain evidence="2">Huo1</strain>
        <tissue evidence="2">Leaf</tissue>
    </source>
</reference>
<feature type="domain" description="PPM-type phosphatase" evidence="1">
    <location>
        <begin position="22"/>
        <end position="168"/>
    </location>
</feature>
<dbReference type="PANTHER" id="PTHR13832">
    <property type="entry name" value="PROTEIN PHOSPHATASE 2C"/>
    <property type="match status" value="1"/>
</dbReference>
<proteinExistence type="predicted"/>
<dbReference type="AlphaFoldDB" id="A0A8X9AC25"/>
<dbReference type="Gene3D" id="3.60.40.10">
    <property type="entry name" value="PPM-type phosphatase domain"/>
    <property type="match status" value="1"/>
</dbReference>
<gene>
    <name evidence="2" type="ORF">SASPL_101609</name>
</gene>
<evidence type="ECO:0000313" key="3">
    <source>
        <dbReference type="Proteomes" id="UP000298416"/>
    </source>
</evidence>
<dbReference type="PANTHER" id="PTHR13832:SF165">
    <property type="entry name" value="PROTEIN PHOSPHATASE 2C 49-RELATED"/>
    <property type="match status" value="1"/>
</dbReference>
<dbReference type="Pfam" id="PF00481">
    <property type="entry name" value="PP2C"/>
    <property type="match status" value="1"/>
</dbReference>
<keyword evidence="3" id="KW-1185">Reference proteome</keyword>
<dbReference type="InterPro" id="IPR015655">
    <property type="entry name" value="PP2C"/>
</dbReference>
<protein>
    <recommendedName>
        <fullName evidence="1">PPM-type phosphatase domain-containing protein</fullName>
    </recommendedName>
</protein>
<dbReference type="PROSITE" id="PS51746">
    <property type="entry name" value="PPM_2"/>
    <property type="match status" value="1"/>
</dbReference>
<dbReference type="InterPro" id="IPR001932">
    <property type="entry name" value="PPM-type_phosphatase-like_dom"/>
</dbReference>
<dbReference type="SUPFAM" id="SSF81606">
    <property type="entry name" value="PP2C-like"/>
    <property type="match status" value="1"/>
</dbReference>